<evidence type="ECO:0000313" key="2">
    <source>
        <dbReference type="EnsemblPlants" id="PGSC0003DMT400041112"/>
    </source>
</evidence>
<keyword evidence="3" id="KW-1185">Reference proteome</keyword>
<reference evidence="3" key="1">
    <citation type="journal article" date="2011" name="Nature">
        <title>Genome sequence and analysis of the tuber crop potato.</title>
        <authorList>
            <consortium name="The Potato Genome Sequencing Consortium"/>
        </authorList>
    </citation>
    <scope>NUCLEOTIDE SEQUENCE [LARGE SCALE GENOMIC DNA]</scope>
    <source>
        <strain evidence="3">cv. DM1-3 516 R44</strain>
    </source>
</reference>
<feature type="chain" id="PRO_5004013354" evidence="1">
    <location>
        <begin position="25"/>
        <end position="51"/>
    </location>
</feature>
<dbReference type="Proteomes" id="UP000011115">
    <property type="component" value="Unassembled WGS sequence"/>
</dbReference>
<dbReference type="HOGENOM" id="CLU_3110173_0_0_1"/>
<evidence type="ECO:0000256" key="1">
    <source>
        <dbReference type="SAM" id="SignalP"/>
    </source>
</evidence>
<dbReference type="PaxDb" id="4113-PGSC0003DMT400041112"/>
<dbReference type="EnsemblPlants" id="PGSC0003DMT400041112">
    <property type="protein sequence ID" value="PGSC0003DMT400041112"/>
    <property type="gene ID" value="PGSC0003DMG400015913"/>
</dbReference>
<reference evidence="2" key="2">
    <citation type="submission" date="2015-06" db="UniProtKB">
        <authorList>
            <consortium name="EnsemblPlants"/>
        </authorList>
    </citation>
    <scope>IDENTIFICATION</scope>
    <source>
        <strain evidence="2">DM1-3 516 R44</strain>
    </source>
</reference>
<evidence type="ECO:0000313" key="3">
    <source>
        <dbReference type="Proteomes" id="UP000011115"/>
    </source>
</evidence>
<protein>
    <submittedName>
        <fullName evidence="2">Histidine acid phosphatase</fullName>
    </submittedName>
</protein>
<dbReference type="Gramene" id="PGSC0003DMT400041112">
    <property type="protein sequence ID" value="PGSC0003DMT400041112"/>
    <property type="gene ID" value="PGSC0003DMG400015913"/>
</dbReference>
<name>M1BAX9_SOLTU</name>
<dbReference type="AlphaFoldDB" id="M1BAX9"/>
<organism evidence="2 3">
    <name type="scientific">Solanum tuberosum</name>
    <name type="common">Potato</name>
    <dbReference type="NCBI Taxonomy" id="4113"/>
    <lineage>
        <taxon>Eukaryota</taxon>
        <taxon>Viridiplantae</taxon>
        <taxon>Streptophyta</taxon>
        <taxon>Embryophyta</taxon>
        <taxon>Tracheophyta</taxon>
        <taxon>Spermatophyta</taxon>
        <taxon>Magnoliopsida</taxon>
        <taxon>eudicotyledons</taxon>
        <taxon>Gunneridae</taxon>
        <taxon>Pentapetalae</taxon>
        <taxon>asterids</taxon>
        <taxon>lamiids</taxon>
        <taxon>Solanales</taxon>
        <taxon>Solanaceae</taxon>
        <taxon>Solanoideae</taxon>
        <taxon>Solaneae</taxon>
        <taxon>Solanum</taxon>
    </lineage>
</organism>
<proteinExistence type="predicted"/>
<accession>M1BAX9</accession>
<dbReference type="InParanoid" id="M1BAX9"/>
<sequence>MPAFFSFISLAQLLYFQFLNDCSALGNLRLCTLGTKLLLRIQLSAGRYATA</sequence>
<feature type="signal peptide" evidence="1">
    <location>
        <begin position="1"/>
        <end position="24"/>
    </location>
</feature>
<keyword evidence="1" id="KW-0732">Signal</keyword>